<keyword evidence="5" id="KW-1185">Reference proteome</keyword>
<dbReference type="AlphaFoldDB" id="A0A7W9X2S3"/>
<evidence type="ECO:0000313" key="5">
    <source>
        <dbReference type="Proteomes" id="UP000540787"/>
    </source>
</evidence>
<protein>
    <submittedName>
        <fullName evidence="4">8-oxo-dGTP pyrophosphatase MutT (NUDIX family)</fullName>
    </submittedName>
</protein>
<dbReference type="Gene3D" id="3.90.79.10">
    <property type="entry name" value="Nucleoside Triphosphate Pyrophosphohydrolase"/>
    <property type="match status" value="1"/>
</dbReference>
<evidence type="ECO:0000259" key="3">
    <source>
        <dbReference type="PROSITE" id="PS51462"/>
    </source>
</evidence>
<dbReference type="Proteomes" id="UP000540787">
    <property type="component" value="Unassembled WGS sequence"/>
</dbReference>
<evidence type="ECO:0000256" key="1">
    <source>
        <dbReference type="ARBA" id="ARBA00001946"/>
    </source>
</evidence>
<feature type="domain" description="Nudix hydrolase" evidence="3">
    <location>
        <begin position="19"/>
        <end position="158"/>
    </location>
</feature>
<accession>A0A7W9X2S3</accession>
<dbReference type="SUPFAM" id="SSF55811">
    <property type="entry name" value="Nudix"/>
    <property type="match status" value="1"/>
</dbReference>
<dbReference type="GO" id="GO:0016787">
    <property type="term" value="F:hydrolase activity"/>
    <property type="evidence" value="ECO:0007669"/>
    <property type="project" value="UniProtKB-KW"/>
</dbReference>
<keyword evidence="2" id="KW-0378">Hydrolase</keyword>
<proteinExistence type="predicted"/>
<reference evidence="4 5" key="1">
    <citation type="submission" date="2020-08" db="EMBL/GenBank/DDBJ databases">
        <title>The Agave Microbiome: Exploring the role of microbial communities in plant adaptations to desert environments.</title>
        <authorList>
            <person name="Partida-Martinez L.P."/>
        </authorList>
    </citation>
    <scope>NUCLEOTIDE SEQUENCE [LARGE SCALE GENOMIC DNA]</scope>
    <source>
        <strain evidence="4 5">AT3.2</strain>
    </source>
</reference>
<dbReference type="PROSITE" id="PS51462">
    <property type="entry name" value="NUDIX"/>
    <property type="match status" value="1"/>
</dbReference>
<gene>
    <name evidence="4" type="ORF">HD842_003602</name>
</gene>
<dbReference type="PANTHER" id="PTHR43046:SF15">
    <property type="entry name" value="MUTT_NUDIX FAMILY PROTEIN"/>
    <property type="match status" value="1"/>
</dbReference>
<dbReference type="PROSITE" id="PS00893">
    <property type="entry name" value="NUDIX_BOX"/>
    <property type="match status" value="1"/>
</dbReference>
<dbReference type="EMBL" id="JACHBX010000004">
    <property type="protein sequence ID" value="MBB6135435.1"/>
    <property type="molecule type" value="Genomic_DNA"/>
</dbReference>
<dbReference type="PANTHER" id="PTHR43046">
    <property type="entry name" value="GDP-MANNOSE MANNOSYL HYDROLASE"/>
    <property type="match status" value="1"/>
</dbReference>
<organism evidence="4 5">
    <name type="scientific">Massilia aurea</name>
    <dbReference type="NCBI Taxonomy" id="373040"/>
    <lineage>
        <taxon>Bacteria</taxon>
        <taxon>Pseudomonadati</taxon>
        <taxon>Pseudomonadota</taxon>
        <taxon>Betaproteobacteria</taxon>
        <taxon>Burkholderiales</taxon>
        <taxon>Oxalobacteraceae</taxon>
        <taxon>Telluria group</taxon>
        <taxon>Massilia</taxon>
    </lineage>
</organism>
<dbReference type="RefSeq" id="WP_183556110.1">
    <property type="nucleotide sequence ID" value="NZ_JACHBX010000004.1"/>
</dbReference>
<dbReference type="InterPro" id="IPR015797">
    <property type="entry name" value="NUDIX_hydrolase-like_dom_sf"/>
</dbReference>
<evidence type="ECO:0000256" key="2">
    <source>
        <dbReference type="ARBA" id="ARBA00022801"/>
    </source>
</evidence>
<dbReference type="InterPro" id="IPR020084">
    <property type="entry name" value="NUDIX_hydrolase_CS"/>
</dbReference>
<dbReference type="CDD" id="cd02883">
    <property type="entry name" value="NUDIX_Hydrolase"/>
    <property type="match status" value="1"/>
</dbReference>
<evidence type="ECO:0000313" key="4">
    <source>
        <dbReference type="EMBL" id="MBB6135435.1"/>
    </source>
</evidence>
<dbReference type="Pfam" id="PF00293">
    <property type="entry name" value="NUDIX"/>
    <property type="match status" value="1"/>
</dbReference>
<name>A0A7W9X2S3_9BURK</name>
<dbReference type="InterPro" id="IPR000086">
    <property type="entry name" value="NUDIX_hydrolase_dom"/>
</dbReference>
<sequence length="179" mass="19835">MTLLHTLTHPGVSLEGTIFERQAVRAIILRGRDILLLYTRRYDDYSFPGGGLDAGEDPIDGLRRELQEETGAANVAVESYVGYLDEHRPPLKSGYDVLFMRSHFYLCRVDGELGATSPEAYEVANGMVPRWIDIDAAIEHNERILGTKPAHMGLSIARETWMLRYALDMLAAGAAVGGQ</sequence>
<comment type="cofactor">
    <cofactor evidence="1">
        <name>Mg(2+)</name>
        <dbReference type="ChEBI" id="CHEBI:18420"/>
    </cofactor>
</comment>
<comment type="caution">
    <text evidence="4">The sequence shown here is derived from an EMBL/GenBank/DDBJ whole genome shotgun (WGS) entry which is preliminary data.</text>
</comment>